<dbReference type="PANTHER" id="PTHR12308">
    <property type="entry name" value="ANOCTAMIN"/>
    <property type="match status" value="1"/>
</dbReference>
<dbReference type="InterPro" id="IPR049456">
    <property type="entry name" value="Anoctamin_N_fung"/>
</dbReference>
<evidence type="ECO:0000313" key="8">
    <source>
        <dbReference type="EMBL" id="KIY44981.1"/>
    </source>
</evidence>
<feature type="transmembrane region" description="Helical" evidence="5">
    <location>
        <begin position="571"/>
        <end position="591"/>
    </location>
</feature>
<dbReference type="GO" id="GO:0016020">
    <property type="term" value="C:membrane"/>
    <property type="evidence" value="ECO:0007669"/>
    <property type="project" value="UniProtKB-SubCell"/>
</dbReference>
<dbReference type="PANTHER" id="PTHR12308:SF73">
    <property type="entry name" value="ANOCTAMIN"/>
    <property type="match status" value="1"/>
</dbReference>
<feature type="transmembrane region" description="Helical" evidence="5">
    <location>
        <begin position="348"/>
        <end position="369"/>
    </location>
</feature>
<gene>
    <name evidence="8" type="ORF">FISHEDRAFT_50262</name>
</gene>
<evidence type="ECO:0000259" key="7">
    <source>
        <dbReference type="Pfam" id="PF20877"/>
    </source>
</evidence>
<feature type="transmembrane region" description="Helical" evidence="5">
    <location>
        <begin position="515"/>
        <end position="538"/>
    </location>
</feature>
<feature type="transmembrane region" description="Helical" evidence="5">
    <location>
        <begin position="172"/>
        <end position="199"/>
    </location>
</feature>
<evidence type="ECO:0000256" key="1">
    <source>
        <dbReference type="ARBA" id="ARBA00004141"/>
    </source>
</evidence>
<proteinExistence type="predicted"/>
<feature type="transmembrane region" description="Helical" evidence="5">
    <location>
        <begin position="611"/>
        <end position="632"/>
    </location>
</feature>
<dbReference type="Proteomes" id="UP000054144">
    <property type="component" value="Unassembled WGS sequence"/>
</dbReference>
<dbReference type="AlphaFoldDB" id="A0A0D7A4Z5"/>
<dbReference type="Pfam" id="PF04547">
    <property type="entry name" value="Anoctamin"/>
    <property type="match status" value="1"/>
</dbReference>
<feature type="domain" description="Anoctamin transmembrane" evidence="6">
    <location>
        <begin position="165"/>
        <end position="649"/>
    </location>
</feature>
<evidence type="ECO:0000256" key="5">
    <source>
        <dbReference type="SAM" id="Phobius"/>
    </source>
</evidence>
<keyword evidence="9" id="KW-1185">Reference proteome</keyword>
<accession>A0A0D7A4Z5</accession>
<keyword evidence="3 5" id="KW-1133">Transmembrane helix</keyword>
<feature type="transmembrane region" description="Helical" evidence="5">
    <location>
        <begin position="300"/>
        <end position="320"/>
    </location>
</feature>
<evidence type="ECO:0000259" key="6">
    <source>
        <dbReference type="Pfam" id="PF04547"/>
    </source>
</evidence>
<evidence type="ECO:0000313" key="9">
    <source>
        <dbReference type="Proteomes" id="UP000054144"/>
    </source>
</evidence>
<dbReference type="InterPro" id="IPR007632">
    <property type="entry name" value="Anoctamin"/>
</dbReference>
<feature type="domain" description="Anoctamin alpha-beta plait" evidence="7">
    <location>
        <begin position="5"/>
        <end position="132"/>
    </location>
</feature>
<keyword evidence="4 5" id="KW-0472">Membrane</keyword>
<dbReference type="InterPro" id="IPR049452">
    <property type="entry name" value="Anoctamin_TM"/>
</dbReference>
<evidence type="ECO:0000256" key="2">
    <source>
        <dbReference type="ARBA" id="ARBA00022692"/>
    </source>
</evidence>
<feature type="transmembrane region" description="Helical" evidence="5">
    <location>
        <begin position="206"/>
        <end position="224"/>
    </location>
</feature>
<dbReference type="EMBL" id="KN882063">
    <property type="protein sequence ID" value="KIY44981.1"/>
    <property type="molecule type" value="Genomic_DNA"/>
</dbReference>
<evidence type="ECO:0000256" key="4">
    <source>
        <dbReference type="ARBA" id="ARBA00023136"/>
    </source>
</evidence>
<evidence type="ECO:0000256" key="3">
    <source>
        <dbReference type="ARBA" id="ARBA00022989"/>
    </source>
</evidence>
<comment type="subcellular location">
    <subcellularLocation>
        <location evidence="1">Membrane</location>
        <topology evidence="1">Multi-pass membrane protein</topology>
    </subcellularLocation>
</comment>
<dbReference type="GO" id="GO:0005254">
    <property type="term" value="F:chloride channel activity"/>
    <property type="evidence" value="ECO:0007669"/>
    <property type="project" value="TreeGrafter"/>
</dbReference>
<organism evidence="8 9">
    <name type="scientific">Fistulina hepatica ATCC 64428</name>
    <dbReference type="NCBI Taxonomy" id="1128425"/>
    <lineage>
        <taxon>Eukaryota</taxon>
        <taxon>Fungi</taxon>
        <taxon>Dikarya</taxon>
        <taxon>Basidiomycota</taxon>
        <taxon>Agaricomycotina</taxon>
        <taxon>Agaricomycetes</taxon>
        <taxon>Agaricomycetidae</taxon>
        <taxon>Agaricales</taxon>
        <taxon>Fistulinaceae</taxon>
        <taxon>Fistulina</taxon>
    </lineage>
</organism>
<keyword evidence="2 5" id="KW-0812">Transmembrane</keyword>
<sequence length="714" mass="79989">MPGRVDLVIIFRASPSLRAATKDDARKADAQYTALLDTLTHAGLHAVARRGDTLGQLLVFVTCPPSLLDALVRRERQQDFLAGLPTSPATAFADARGLPASDRIRLVHTYVTSLPADGGLGVCPGASEWDLIESMAALHDRDYNHAWIHTWTHHHVGATQIDNTREQFGDAVALYFAFLHSYTRALIFPTVLGLFFYFFGDPYSPVYSLLLLIWSIVYTEWWSIKERLFALRFGTRGVARVEKQRPQYKASVSWWQRDFRMAASLPVILLYAVLLVGILTLNFVLEAFLVHLYEGPGNQIIAMLPTITFSVLIPQFLSFYQTTARRFTTWEDHARPSQYEASLTYKTFSLSALVAYLGLALSAFVYVPLGEQVMQLVQRTFAFHWLGASPASANGTSKWNLDAASAKTKLNGSRLRQQMFAFTVTGQVVNTFTEIGLPFILRHFNTMLPSSPISSVASDASTATATSSRRKRVVFEDEQARGGVREREFLEHVRAELALPEYDTFEDYNEMVTQYGYVVLWSAIWPLAPLMALVNNFFEMRSDAYKITVHHRRPIPVRTDTIGPWRETMDVLAWLGAMTNAALVYLFHGGGHANISTGGLWCTLTGGGEGWSVLPGAGLGMLVAALLIALCASHAYMLLRRAVGHVVEQALWRGSAELRERERQVREMKEHILRSEMRELQAVGEDVGEDPPPFEGFWDYDEGHEEIARISKEA</sequence>
<protein>
    <submittedName>
        <fullName evidence="8">DUF590-domain-containing protein</fullName>
    </submittedName>
</protein>
<feature type="transmembrane region" description="Helical" evidence="5">
    <location>
        <begin position="268"/>
        <end position="293"/>
    </location>
</feature>
<dbReference type="GO" id="GO:0032541">
    <property type="term" value="C:cortical endoplasmic reticulum"/>
    <property type="evidence" value="ECO:0007669"/>
    <property type="project" value="TreeGrafter"/>
</dbReference>
<name>A0A0D7A4Z5_9AGAR</name>
<dbReference type="OrthoDB" id="296386at2759"/>
<dbReference type="Pfam" id="PF20877">
    <property type="entry name" value="Anoctamin_N"/>
    <property type="match status" value="1"/>
</dbReference>
<reference evidence="8 9" key="1">
    <citation type="journal article" date="2015" name="Fungal Genet. Biol.">
        <title>Evolution of novel wood decay mechanisms in Agaricales revealed by the genome sequences of Fistulina hepatica and Cylindrobasidium torrendii.</title>
        <authorList>
            <person name="Floudas D."/>
            <person name="Held B.W."/>
            <person name="Riley R."/>
            <person name="Nagy L.G."/>
            <person name="Koehler G."/>
            <person name="Ransdell A.S."/>
            <person name="Younus H."/>
            <person name="Chow J."/>
            <person name="Chiniquy J."/>
            <person name="Lipzen A."/>
            <person name="Tritt A."/>
            <person name="Sun H."/>
            <person name="Haridas S."/>
            <person name="LaButti K."/>
            <person name="Ohm R.A."/>
            <person name="Kues U."/>
            <person name="Blanchette R.A."/>
            <person name="Grigoriev I.V."/>
            <person name="Minto R.E."/>
            <person name="Hibbett D.S."/>
        </authorList>
    </citation>
    <scope>NUCLEOTIDE SEQUENCE [LARGE SCALE GENOMIC DNA]</scope>
    <source>
        <strain evidence="8 9">ATCC 64428</strain>
    </source>
</reference>